<dbReference type="Gene3D" id="1.10.260.40">
    <property type="entry name" value="lambda repressor-like DNA-binding domains"/>
    <property type="match status" value="1"/>
</dbReference>
<dbReference type="Proteomes" id="UP000214646">
    <property type="component" value="Unassembled WGS sequence"/>
</dbReference>
<dbReference type="AlphaFoldDB" id="A0A225D6S1"/>
<dbReference type="CDD" id="cd00093">
    <property type="entry name" value="HTH_XRE"/>
    <property type="match status" value="1"/>
</dbReference>
<feature type="domain" description="HTH cro/C1-type" evidence="2">
    <location>
        <begin position="18"/>
        <end position="72"/>
    </location>
</feature>
<keyword evidence="4" id="KW-1185">Reference proteome</keyword>
<dbReference type="RefSeq" id="WP_088260527.1">
    <property type="nucleotide sequence ID" value="NZ_NIDE01000020.1"/>
</dbReference>
<dbReference type="PROSITE" id="PS50943">
    <property type="entry name" value="HTH_CROC1"/>
    <property type="match status" value="1"/>
</dbReference>
<sequence>MATKAQHGDDYARLPGFLRDLREAAGLTQRDLGRAVGRPQSWVYNCETGNRRVDVTEFAAWATACGADPRVAFARFLDAGTRRPARPSPDTAPGSGPDPG</sequence>
<feature type="region of interest" description="Disordered" evidence="1">
    <location>
        <begin position="78"/>
        <end position="100"/>
    </location>
</feature>
<dbReference type="SMART" id="SM00530">
    <property type="entry name" value="HTH_XRE"/>
    <property type="match status" value="1"/>
</dbReference>
<reference evidence="4" key="1">
    <citation type="submission" date="2017-06" db="EMBL/GenBank/DDBJ databases">
        <title>Genome analysis of Fimbriiglobus ruber SP5, the first member of the order Planctomycetales with confirmed chitinolytic capability.</title>
        <authorList>
            <person name="Ravin N.V."/>
            <person name="Rakitin A.L."/>
            <person name="Ivanova A.A."/>
            <person name="Beletsky A.V."/>
            <person name="Kulichevskaya I.S."/>
            <person name="Mardanov A.V."/>
            <person name="Dedysh S.N."/>
        </authorList>
    </citation>
    <scope>NUCLEOTIDE SEQUENCE [LARGE SCALE GENOMIC DNA]</scope>
    <source>
        <strain evidence="4">SP5</strain>
    </source>
</reference>
<comment type="caution">
    <text evidence="3">The sequence shown here is derived from an EMBL/GenBank/DDBJ whole genome shotgun (WGS) entry which is preliminary data.</text>
</comment>
<dbReference type="Pfam" id="PF13560">
    <property type="entry name" value="HTH_31"/>
    <property type="match status" value="1"/>
</dbReference>
<dbReference type="InterPro" id="IPR010982">
    <property type="entry name" value="Lambda_DNA-bd_dom_sf"/>
</dbReference>
<proteinExistence type="predicted"/>
<dbReference type="EMBL" id="NIDE01000020">
    <property type="protein sequence ID" value="OWK34228.1"/>
    <property type="molecule type" value="Genomic_DNA"/>
</dbReference>
<evidence type="ECO:0000313" key="3">
    <source>
        <dbReference type="EMBL" id="OWK34228.1"/>
    </source>
</evidence>
<dbReference type="OrthoDB" id="285470at2"/>
<accession>A0A225D6S1</accession>
<gene>
    <name evidence="3" type="ORF">FRUB_10199</name>
</gene>
<evidence type="ECO:0000313" key="4">
    <source>
        <dbReference type="Proteomes" id="UP000214646"/>
    </source>
</evidence>
<protein>
    <recommendedName>
        <fullName evidence="2">HTH cro/C1-type domain-containing protein</fullName>
    </recommendedName>
</protein>
<organism evidence="3 4">
    <name type="scientific">Fimbriiglobus ruber</name>
    <dbReference type="NCBI Taxonomy" id="1908690"/>
    <lineage>
        <taxon>Bacteria</taxon>
        <taxon>Pseudomonadati</taxon>
        <taxon>Planctomycetota</taxon>
        <taxon>Planctomycetia</taxon>
        <taxon>Gemmatales</taxon>
        <taxon>Gemmataceae</taxon>
        <taxon>Fimbriiglobus</taxon>
    </lineage>
</organism>
<dbReference type="SUPFAM" id="SSF47413">
    <property type="entry name" value="lambda repressor-like DNA-binding domains"/>
    <property type="match status" value="1"/>
</dbReference>
<evidence type="ECO:0000259" key="2">
    <source>
        <dbReference type="PROSITE" id="PS50943"/>
    </source>
</evidence>
<name>A0A225D6S1_9BACT</name>
<evidence type="ECO:0000256" key="1">
    <source>
        <dbReference type="SAM" id="MobiDB-lite"/>
    </source>
</evidence>
<dbReference type="InterPro" id="IPR001387">
    <property type="entry name" value="Cro/C1-type_HTH"/>
</dbReference>
<dbReference type="GO" id="GO:0003677">
    <property type="term" value="F:DNA binding"/>
    <property type="evidence" value="ECO:0007669"/>
    <property type="project" value="InterPro"/>
</dbReference>